<dbReference type="PANTHER" id="PTHR33112:SF10">
    <property type="entry name" value="TOL"/>
    <property type="match status" value="1"/>
</dbReference>
<reference evidence="2 3" key="1">
    <citation type="submission" date="2017-12" db="EMBL/GenBank/DDBJ databases">
        <title>Comparative genomics of Botrytis spp.</title>
        <authorList>
            <person name="Valero-Jimenez C.A."/>
            <person name="Tapia P."/>
            <person name="Veloso J."/>
            <person name="Silva-Moreno E."/>
            <person name="Staats M."/>
            <person name="Valdes J.H."/>
            <person name="Van Kan J.A.L."/>
        </authorList>
    </citation>
    <scope>NUCLEOTIDE SEQUENCE [LARGE SCALE GENOMIC DNA]</scope>
    <source>
        <strain evidence="2 3">Bh0001</strain>
    </source>
</reference>
<keyword evidence="3" id="KW-1185">Reference proteome</keyword>
<accession>A0A4Z1H398</accession>
<comment type="caution">
    <text evidence="2">The sequence shown here is derived from an EMBL/GenBank/DDBJ whole genome shotgun (WGS) entry which is preliminary data.</text>
</comment>
<dbReference type="InterPro" id="IPR010730">
    <property type="entry name" value="HET"/>
</dbReference>
<proteinExistence type="predicted"/>
<organism evidence="2 3">
    <name type="scientific">Botrytis hyacinthi</name>
    <dbReference type="NCBI Taxonomy" id="278943"/>
    <lineage>
        <taxon>Eukaryota</taxon>
        <taxon>Fungi</taxon>
        <taxon>Dikarya</taxon>
        <taxon>Ascomycota</taxon>
        <taxon>Pezizomycotina</taxon>
        <taxon>Leotiomycetes</taxon>
        <taxon>Helotiales</taxon>
        <taxon>Sclerotiniaceae</taxon>
        <taxon>Botrytis</taxon>
    </lineage>
</organism>
<dbReference type="EMBL" id="PQXK01000048">
    <property type="protein sequence ID" value="TGO39773.1"/>
    <property type="molecule type" value="Genomic_DNA"/>
</dbReference>
<evidence type="ECO:0000313" key="3">
    <source>
        <dbReference type="Proteomes" id="UP000297814"/>
    </source>
</evidence>
<dbReference type="Pfam" id="PF06985">
    <property type="entry name" value="HET"/>
    <property type="match status" value="1"/>
</dbReference>
<dbReference type="AlphaFoldDB" id="A0A4Z1H398"/>
<evidence type="ECO:0000313" key="2">
    <source>
        <dbReference type="EMBL" id="TGO39773.1"/>
    </source>
</evidence>
<dbReference type="Proteomes" id="UP000297814">
    <property type="component" value="Unassembled WGS sequence"/>
</dbReference>
<dbReference type="PANTHER" id="PTHR33112">
    <property type="entry name" value="DOMAIN PROTEIN, PUTATIVE-RELATED"/>
    <property type="match status" value="1"/>
</dbReference>
<name>A0A4Z1H398_9HELO</name>
<gene>
    <name evidence="2" type="ORF">BHYA_0048g00380</name>
</gene>
<sequence length="360" mass="41628">MDLTADNQLGTNVSPIFGGIQDVPTEVSLERCRSTIQKWITDCDNQHSACKLGRNTKARFSSRVIDVLGGDGNSVILVEKEDIAENTSPHTTLSHFWGKSQFIQTRTRNFLRHKKEIQWKSLPKTFQDAINIVRTLDIRYIWIDSLCIIQDDAGDWEKQSILMADVYANSYLNIAATGSSDSRGGCFRHRSVKYNSSKSFAITPHLVSIEDRQQVLKKIYVRPSFEDVHHRFIAPTREQFNSSDDGTIPLLTRAWVIQERQLAPRTVHFHPSEMLMECKTGLRYECTILDRIYARIHRKLPSHDLNVLDENEVLGKWFETVEEYSRLYLSYPSDRLFAIARVATIFQKRLRCRYLAGLWQ</sequence>
<protein>
    <recommendedName>
        <fullName evidence="1">Heterokaryon incompatibility domain-containing protein</fullName>
    </recommendedName>
</protein>
<feature type="domain" description="Heterokaryon incompatibility" evidence="1">
    <location>
        <begin position="91"/>
        <end position="259"/>
    </location>
</feature>
<evidence type="ECO:0000259" key="1">
    <source>
        <dbReference type="Pfam" id="PF06985"/>
    </source>
</evidence>